<keyword evidence="3" id="KW-1185">Reference proteome</keyword>
<dbReference type="AlphaFoldDB" id="A0A1V4K824"/>
<dbReference type="Proteomes" id="UP000190648">
    <property type="component" value="Unassembled WGS sequence"/>
</dbReference>
<comment type="caution">
    <text evidence="2">The sequence shown here is derived from an EMBL/GenBank/DDBJ whole genome shotgun (WGS) entry which is preliminary data.</text>
</comment>
<gene>
    <name evidence="2" type="ORF">AV530_010812</name>
</gene>
<reference evidence="2 3" key="1">
    <citation type="submission" date="2016-02" db="EMBL/GenBank/DDBJ databases">
        <title>Band-tailed pigeon sequencing and assembly.</title>
        <authorList>
            <person name="Soares A.E."/>
            <person name="Novak B.J."/>
            <person name="Rice E.S."/>
            <person name="O'Connell B."/>
            <person name="Chang D."/>
            <person name="Weber S."/>
            <person name="Shapiro B."/>
        </authorList>
    </citation>
    <scope>NUCLEOTIDE SEQUENCE [LARGE SCALE GENOMIC DNA]</scope>
    <source>
        <strain evidence="2">BTP2013</strain>
        <tissue evidence="2">Blood</tissue>
    </source>
</reference>
<protein>
    <recommendedName>
        <fullName evidence="4">Secreted protein</fullName>
    </recommendedName>
</protein>
<organism evidence="2 3">
    <name type="scientific">Patagioenas fasciata monilis</name>
    <dbReference type="NCBI Taxonomy" id="372326"/>
    <lineage>
        <taxon>Eukaryota</taxon>
        <taxon>Metazoa</taxon>
        <taxon>Chordata</taxon>
        <taxon>Craniata</taxon>
        <taxon>Vertebrata</taxon>
        <taxon>Euteleostomi</taxon>
        <taxon>Archelosauria</taxon>
        <taxon>Archosauria</taxon>
        <taxon>Dinosauria</taxon>
        <taxon>Saurischia</taxon>
        <taxon>Theropoda</taxon>
        <taxon>Coelurosauria</taxon>
        <taxon>Aves</taxon>
        <taxon>Neognathae</taxon>
        <taxon>Neoaves</taxon>
        <taxon>Columbimorphae</taxon>
        <taxon>Columbiformes</taxon>
        <taxon>Columbidae</taxon>
        <taxon>Patagioenas</taxon>
    </lineage>
</organism>
<name>A0A1V4K824_PATFA</name>
<evidence type="ECO:0000313" key="3">
    <source>
        <dbReference type="Proteomes" id="UP000190648"/>
    </source>
</evidence>
<accession>A0A1V4K824</accession>
<evidence type="ECO:0008006" key="4">
    <source>
        <dbReference type="Google" id="ProtNLM"/>
    </source>
</evidence>
<dbReference type="EMBL" id="LSYS01004200">
    <property type="protein sequence ID" value="OPJ80513.1"/>
    <property type="molecule type" value="Genomic_DNA"/>
</dbReference>
<evidence type="ECO:0000313" key="2">
    <source>
        <dbReference type="EMBL" id="OPJ80513.1"/>
    </source>
</evidence>
<sequence>MTPLSAALLGVLQGSCLLAAEPGTHGGGHGRYLKRLPNAEQVWTMRQFFSCSETRCLWVNVEKSFV</sequence>
<proteinExistence type="predicted"/>
<feature type="chain" id="PRO_5013274210" description="Secreted protein" evidence="1">
    <location>
        <begin position="27"/>
        <end position="66"/>
    </location>
</feature>
<feature type="signal peptide" evidence="1">
    <location>
        <begin position="1"/>
        <end position="26"/>
    </location>
</feature>
<evidence type="ECO:0000256" key="1">
    <source>
        <dbReference type="SAM" id="SignalP"/>
    </source>
</evidence>
<keyword evidence="1" id="KW-0732">Signal</keyword>